<organism evidence="5 6">
    <name type="scientific">Fusarium oxysporum (strain Fo5176)</name>
    <name type="common">Fusarium vascular wilt</name>
    <dbReference type="NCBI Taxonomy" id="660025"/>
    <lineage>
        <taxon>Eukaryota</taxon>
        <taxon>Fungi</taxon>
        <taxon>Dikarya</taxon>
        <taxon>Ascomycota</taxon>
        <taxon>Pezizomycotina</taxon>
        <taxon>Sordariomycetes</taxon>
        <taxon>Hypocreomycetidae</taxon>
        <taxon>Hypocreales</taxon>
        <taxon>Nectriaceae</taxon>
        <taxon>Fusarium</taxon>
        <taxon>Fusarium oxysporum species complex</taxon>
    </lineage>
</organism>
<evidence type="ECO:0000256" key="1">
    <source>
        <dbReference type="ARBA" id="ARBA00022741"/>
    </source>
</evidence>
<feature type="region of interest" description="Disordered" evidence="3">
    <location>
        <begin position="1"/>
        <end position="105"/>
    </location>
</feature>
<dbReference type="PANTHER" id="PTHR45629">
    <property type="entry name" value="SNF2/RAD54 FAMILY MEMBER"/>
    <property type="match status" value="1"/>
</dbReference>
<dbReference type="Proteomes" id="UP000002489">
    <property type="component" value="Unassembled WGS sequence"/>
</dbReference>
<feature type="compositionally biased region" description="Acidic residues" evidence="3">
    <location>
        <begin position="69"/>
        <end position="97"/>
    </location>
</feature>
<evidence type="ECO:0000256" key="3">
    <source>
        <dbReference type="SAM" id="MobiDB-lite"/>
    </source>
</evidence>
<evidence type="ECO:0000313" key="6">
    <source>
        <dbReference type="Proteomes" id="UP000002489"/>
    </source>
</evidence>
<proteinExistence type="predicted"/>
<reference evidence="5" key="2">
    <citation type="submission" date="2025-08" db="UniProtKB">
        <authorList>
            <consortium name="EnsemblFungi"/>
        </authorList>
    </citation>
    <scope>IDENTIFICATION</scope>
    <source>
        <strain evidence="5">4287 / CBS 123668 / FGSC 9935 / NRRL 34936</strain>
    </source>
</reference>
<feature type="compositionally biased region" description="Basic and acidic residues" evidence="3">
    <location>
        <begin position="46"/>
        <end position="55"/>
    </location>
</feature>
<dbReference type="SUPFAM" id="SSF52540">
    <property type="entry name" value="P-loop containing nucleoside triphosphate hydrolases"/>
    <property type="match status" value="1"/>
</dbReference>
<feature type="compositionally biased region" description="Low complexity" evidence="3">
    <location>
        <begin position="355"/>
        <end position="366"/>
    </location>
</feature>
<evidence type="ECO:0000313" key="5">
    <source>
        <dbReference type="EnsemblFungi" id="FOXG_10701P0"/>
    </source>
</evidence>
<dbReference type="GO" id="GO:0005524">
    <property type="term" value="F:ATP binding"/>
    <property type="evidence" value="ECO:0007669"/>
    <property type="project" value="InterPro"/>
</dbReference>
<dbReference type="Pfam" id="PF00176">
    <property type="entry name" value="SNF2-rel_dom"/>
    <property type="match status" value="1"/>
</dbReference>
<evidence type="ECO:0000259" key="4">
    <source>
        <dbReference type="SMART" id="SM00487"/>
    </source>
</evidence>
<dbReference type="AlphaFoldDB" id="A0A0D2Y350"/>
<dbReference type="InterPro" id="IPR027417">
    <property type="entry name" value="P-loop_NTPase"/>
</dbReference>
<feature type="compositionally biased region" description="Polar residues" evidence="3">
    <location>
        <begin position="16"/>
        <end position="45"/>
    </location>
</feature>
<accession>A0A0D2Y350</accession>
<dbReference type="EnsemblFungi" id="FOXG_10701T0">
    <property type="protein sequence ID" value="FOXG_10701P0"/>
    <property type="gene ID" value="FOXG_10701"/>
</dbReference>
<dbReference type="STRING" id="426428.A0A0D2Y350"/>
<dbReference type="InterPro" id="IPR014001">
    <property type="entry name" value="Helicase_ATP-bd"/>
</dbReference>
<dbReference type="PANTHER" id="PTHR45629:SF7">
    <property type="entry name" value="DNA EXCISION REPAIR PROTEIN ERCC-6-RELATED"/>
    <property type="match status" value="1"/>
</dbReference>
<dbReference type="SMART" id="SM00487">
    <property type="entry name" value="DEXDc"/>
    <property type="match status" value="1"/>
</dbReference>
<dbReference type="InterPro" id="IPR050496">
    <property type="entry name" value="SNF2_RAD54_helicase_repair"/>
</dbReference>
<protein>
    <recommendedName>
        <fullName evidence="4">Helicase ATP-binding domain-containing protein</fullName>
    </recommendedName>
</protein>
<feature type="region of interest" description="Disordered" evidence="3">
    <location>
        <begin position="342"/>
        <end position="384"/>
    </location>
</feature>
<reference evidence="6" key="1">
    <citation type="journal article" date="2012" name="Mol. Plant Microbe Interact.">
        <title>A highly conserved effector in Fusarium oxysporum is required for full virulence on Arabidopsis.</title>
        <authorList>
            <person name="Thatcher L.F."/>
            <person name="Gardiner D.M."/>
            <person name="Kazan K."/>
            <person name="Manners J."/>
        </authorList>
    </citation>
    <scope>NUCLEOTIDE SEQUENCE [LARGE SCALE GENOMIC DNA]</scope>
    <source>
        <strain evidence="6">Fo5176</strain>
    </source>
</reference>
<dbReference type="InterPro" id="IPR038718">
    <property type="entry name" value="SNF2-like_sf"/>
</dbReference>
<keyword evidence="2" id="KW-0067">ATP-binding</keyword>
<dbReference type="Gene3D" id="3.40.50.10810">
    <property type="entry name" value="Tandem AAA-ATPase domain"/>
    <property type="match status" value="1"/>
</dbReference>
<sequence length="417" mass="46402">MDSGFRVHQPEAISNPDPTLQNAMSIFGASPNTTGQKRSTSPTNDEPSKRAKTDGDPAGPSGDNQQLDNEIEASEVDSADQAEEVPEVIESPDNDTEDAPRIRLPYGFPPISPDKLQELREWLASHANLKGDNQVATGIHTQLLKSMEPRQQDLEEICRMMGVETNGINWRDGIHIPGVMEGGLKARPHQIAGANWISNTLESPLRAALLADECGTGKTVQIGLALAIHYYRLKAEVEVGTFRPRDGNRRFKPSIILCPPDLAYQTFREWSHWFPSFFKIRICHSTKFLTGDFFTKLHIMDHKCGLQAWVDQNAASHEDIETLRSIAIVPYYTAMRRMISRRNKEDDNNGEDGEVNGNGSSNGIGSQAQVQPGRKGRKTTAKEKIEFKVTGQSYNWLEHEATLVTSATPLLNQQDDM</sequence>
<feature type="domain" description="Helicase ATP-binding" evidence="4">
    <location>
        <begin position="182"/>
        <end position="414"/>
    </location>
</feature>
<dbReference type="InterPro" id="IPR000330">
    <property type="entry name" value="SNF2_N"/>
</dbReference>
<name>A0A0D2Y350_FUSOF</name>
<evidence type="ECO:0000256" key="2">
    <source>
        <dbReference type="ARBA" id="ARBA00022840"/>
    </source>
</evidence>
<keyword evidence="1" id="KW-0547">Nucleotide-binding</keyword>